<dbReference type="GO" id="GO:0003676">
    <property type="term" value="F:nucleic acid binding"/>
    <property type="evidence" value="ECO:0007669"/>
    <property type="project" value="InterPro"/>
</dbReference>
<dbReference type="InterPro" id="IPR056684">
    <property type="entry name" value="DUF7782"/>
</dbReference>
<dbReference type="InterPro" id="IPR046977">
    <property type="entry name" value="RsmC/RlmG"/>
</dbReference>
<evidence type="ECO:0000259" key="6">
    <source>
        <dbReference type="Pfam" id="PF05175"/>
    </source>
</evidence>
<comment type="caution">
    <text evidence="8">The sequence shown here is derived from an EMBL/GenBank/DDBJ whole genome shotgun (WGS) entry which is preliminary data.</text>
</comment>
<dbReference type="GO" id="GO:0006364">
    <property type="term" value="P:rRNA processing"/>
    <property type="evidence" value="ECO:0007669"/>
    <property type="project" value="UniProtKB-KW"/>
</dbReference>
<dbReference type="AlphaFoldDB" id="A0A9D7FBV8"/>
<evidence type="ECO:0000313" key="8">
    <source>
        <dbReference type="EMBL" id="MBK7421956.1"/>
    </source>
</evidence>
<evidence type="ECO:0000259" key="7">
    <source>
        <dbReference type="Pfam" id="PF25004"/>
    </source>
</evidence>
<dbReference type="InterPro" id="IPR029063">
    <property type="entry name" value="SAM-dependent_MTases_sf"/>
</dbReference>
<feature type="domain" description="Methyltransferase small" evidence="6">
    <location>
        <begin position="150"/>
        <end position="273"/>
    </location>
</feature>
<reference evidence="8" key="1">
    <citation type="submission" date="2020-10" db="EMBL/GenBank/DDBJ databases">
        <title>Connecting structure to function with the recovery of over 1000 high-quality activated sludge metagenome-assembled genomes encoding full-length rRNA genes using long-read sequencing.</title>
        <authorList>
            <person name="Singleton C.M."/>
            <person name="Petriglieri F."/>
            <person name="Kristensen J.M."/>
            <person name="Kirkegaard R.H."/>
            <person name="Michaelsen T.Y."/>
            <person name="Andersen M.H."/>
            <person name="Karst S.M."/>
            <person name="Dueholm M.S."/>
            <person name="Nielsen P.H."/>
            <person name="Albertsen M."/>
        </authorList>
    </citation>
    <scope>NUCLEOTIDE SEQUENCE</scope>
    <source>
        <strain evidence="8">EsbW_18-Q3-R4-48_MAXAC.044</strain>
    </source>
</reference>
<proteinExistence type="predicted"/>
<dbReference type="GO" id="GO:0008170">
    <property type="term" value="F:N-methyltransferase activity"/>
    <property type="evidence" value="ECO:0007669"/>
    <property type="project" value="UniProtKB-ARBA"/>
</dbReference>
<dbReference type="CDD" id="cd02440">
    <property type="entry name" value="AdoMet_MTases"/>
    <property type="match status" value="1"/>
</dbReference>
<evidence type="ECO:0000256" key="1">
    <source>
        <dbReference type="ARBA" id="ARBA00022490"/>
    </source>
</evidence>
<keyword evidence="2" id="KW-0698">rRNA processing</keyword>
<dbReference type="GO" id="GO:0032259">
    <property type="term" value="P:methylation"/>
    <property type="evidence" value="ECO:0007669"/>
    <property type="project" value="UniProtKB-KW"/>
</dbReference>
<evidence type="ECO:0000256" key="4">
    <source>
        <dbReference type="ARBA" id="ARBA00022679"/>
    </source>
</evidence>
<dbReference type="SUPFAM" id="SSF53335">
    <property type="entry name" value="S-adenosyl-L-methionine-dependent methyltransferases"/>
    <property type="match status" value="1"/>
</dbReference>
<dbReference type="PROSITE" id="PS00092">
    <property type="entry name" value="N6_MTASE"/>
    <property type="match status" value="1"/>
</dbReference>
<dbReference type="Pfam" id="PF05175">
    <property type="entry name" value="MTS"/>
    <property type="match status" value="1"/>
</dbReference>
<gene>
    <name evidence="8" type="ORF">IPJ48_02025</name>
</gene>
<dbReference type="Proteomes" id="UP000886602">
    <property type="component" value="Unassembled WGS sequence"/>
</dbReference>
<organism evidence="8 9">
    <name type="scientific">Candidatus Propionivibrio dominans</name>
    <dbReference type="NCBI Taxonomy" id="2954373"/>
    <lineage>
        <taxon>Bacteria</taxon>
        <taxon>Pseudomonadati</taxon>
        <taxon>Pseudomonadota</taxon>
        <taxon>Betaproteobacteria</taxon>
        <taxon>Rhodocyclales</taxon>
        <taxon>Rhodocyclaceae</taxon>
        <taxon>Propionivibrio</taxon>
    </lineage>
</organism>
<evidence type="ECO:0000256" key="5">
    <source>
        <dbReference type="ARBA" id="ARBA00022691"/>
    </source>
</evidence>
<evidence type="ECO:0000313" key="9">
    <source>
        <dbReference type="Proteomes" id="UP000886602"/>
    </source>
</evidence>
<keyword evidence="4" id="KW-0808">Transferase</keyword>
<dbReference type="EMBL" id="JADJNC010000004">
    <property type="protein sequence ID" value="MBK7421956.1"/>
    <property type="molecule type" value="Genomic_DNA"/>
</dbReference>
<accession>A0A9D7FBV8</accession>
<evidence type="ECO:0000256" key="3">
    <source>
        <dbReference type="ARBA" id="ARBA00022603"/>
    </source>
</evidence>
<keyword evidence="5" id="KW-0949">S-adenosyl-L-methionine</keyword>
<feature type="domain" description="DUF7782" evidence="7">
    <location>
        <begin position="385"/>
        <end position="491"/>
    </location>
</feature>
<dbReference type="PANTHER" id="PTHR47816:SF4">
    <property type="entry name" value="RIBOSOMAL RNA SMALL SUBUNIT METHYLTRANSFERASE C"/>
    <property type="match status" value="1"/>
</dbReference>
<keyword evidence="1" id="KW-0963">Cytoplasm</keyword>
<dbReference type="InterPro" id="IPR002052">
    <property type="entry name" value="DNA_methylase_N6_adenine_CS"/>
</dbReference>
<dbReference type="Gene3D" id="3.40.50.150">
    <property type="entry name" value="Vaccinia Virus protein VP39"/>
    <property type="match status" value="1"/>
</dbReference>
<sequence length="494" mass="53483">MSEMVPAFASATDRETLVRLFDAAGYHELRLCELLGPDAASPRLPDAAVLRRRTASDPVAGLLVRLLGAGDAVPRTELSAAFGESGVHLLEGVGLVESVVSSGESGPSVLATVRLVPAGTRWIASDRRDRHFTGASDFVPGPSPVSRHLAALLIPRPVESALDLGCGSGVLTLGLSEHARRVVAADLNPRAVAMTRFSAALNGVDRIETRTGDLFEAVRGERFELIVCNPPFVLSPRPTYMYRDGGASLSRRIVREAPNHLADGGTLQMLCNWPQCAGQDWRAELDRWFEGCPCDAWVLRESSLDALSYASVWLGQQYPEGIPGTVLDDWMDYFAREGIASVGGGLVVLRSVSGRSPWHEFRDMPPLAQPVGEAIARTCEARDRALRMATDDELLAARWRPSPDLEYRAAQRPDGNGWTVAESRLTLRAGLQFVMQADPIAAEIVGRLDGRRSLHEAVQAFASDHDVSADDFLPNLPAAFRALIWLGLVLPADS</sequence>
<dbReference type="InterPro" id="IPR007848">
    <property type="entry name" value="Small_mtfrase_dom"/>
</dbReference>
<protein>
    <submittedName>
        <fullName evidence="8">Class I SAM-dependent methyltransferase</fullName>
    </submittedName>
</protein>
<dbReference type="PANTHER" id="PTHR47816">
    <property type="entry name" value="RIBOSOMAL RNA SMALL SUBUNIT METHYLTRANSFERASE C"/>
    <property type="match status" value="1"/>
</dbReference>
<dbReference type="Pfam" id="PF25004">
    <property type="entry name" value="DUF7782"/>
    <property type="match status" value="1"/>
</dbReference>
<dbReference type="GO" id="GO:0008757">
    <property type="term" value="F:S-adenosylmethionine-dependent methyltransferase activity"/>
    <property type="evidence" value="ECO:0007669"/>
    <property type="project" value="InterPro"/>
</dbReference>
<evidence type="ECO:0000256" key="2">
    <source>
        <dbReference type="ARBA" id="ARBA00022552"/>
    </source>
</evidence>
<name>A0A9D7FBV8_9RHOO</name>
<keyword evidence="3 8" id="KW-0489">Methyltransferase</keyword>